<accession>A0A382Z7P6</accession>
<gene>
    <name evidence="1" type="ORF">METZ01_LOCUS444164</name>
</gene>
<feature type="non-terminal residue" evidence="1">
    <location>
        <position position="60"/>
    </location>
</feature>
<name>A0A382Z7P6_9ZZZZ</name>
<dbReference type="Gene3D" id="3.40.30.10">
    <property type="entry name" value="Glutaredoxin"/>
    <property type="match status" value="1"/>
</dbReference>
<evidence type="ECO:0000313" key="1">
    <source>
        <dbReference type="EMBL" id="SVD91310.1"/>
    </source>
</evidence>
<sequence>MKYNAKEEVGSQYFKKYNCTGVPHLLFVDSEGNEVDRIIGFISPMEYLQKIKDIANNRNT</sequence>
<dbReference type="InterPro" id="IPR036249">
    <property type="entry name" value="Thioredoxin-like_sf"/>
</dbReference>
<reference evidence="1" key="1">
    <citation type="submission" date="2018-05" db="EMBL/GenBank/DDBJ databases">
        <authorList>
            <person name="Lanie J.A."/>
            <person name="Ng W.-L."/>
            <person name="Kazmierczak K.M."/>
            <person name="Andrzejewski T.M."/>
            <person name="Davidsen T.M."/>
            <person name="Wayne K.J."/>
            <person name="Tettelin H."/>
            <person name="Glass J.I."/>
            <person name="Rusch D."/>
            <person name="Podicherti R."/>
            <person name="Tsui H.-C.T."/>
            <person name="Winkler M.E."/>
        </authorList>
    </citation>
    <scope>NUCLEOTIDE SEQUENCE</scope>
</reference>
<protein>
    <recommendedName>
        <fullName evidence="2">Thioredoxin-like fold domain-containing protein</fullName>
    </recommendedName>
</protein>
<dbReference type="AlphaFoldDB" id="A0A382Z7P6"/>
<dbReference type="SUPFAM" id="SSF52833">
    <property type="entry name" value="Thioredoxin-like"/>
    <property type="match status" value="1"/>
</dbReference>
<organism evidence="1">
    <name type="scientific">marine metagenome</name>
    <dbReference type="NCBI Taxonomy" id="408172"/>
    <lineage>
        <taxon>unclassified sequences</taxon>
        <taxon>metagenomes</taxon>
        <taxon>ecological metagenomes</taxon>
    </lineage>
</organism>
<dbReference type="EMBL" id="UINC01181562">
    <property type="protein sequence ID" value="SVD91310.1"/>
    <property type="molecule type" value="Genomic_DNA"/>
</dbReference>
<evidence type="ECO:0008006" key="2">
    <source>
        <dbReference type="Google" id="ProtNLM"/>
    </source>
</evidence>
<proteinExistence type="predicted"/>